<accession>A0A1I4C4A2</accession>
<evidence type="ECO:0000313" key="2">
    <source>
        <dbReference type="EMBL" id="SFK75016.1"/>
    </source>
</evidence>
<dbReference type="EMBL" id="FOSW01000003">
    <property type="protein sequence ID" value="SFK75016.1"/>
    <property type="molecule type" value="Genomic_DNA"/>
</dbReference>
<dbReference type="STRING" id="504800.SAMN04488085_103303"/>
<feature type="region of interest" description="Disordered" evidence="1">
    <location>
        <begin position="1"/>
        <end position="34"/>
    </location>
</feature>
<dbReference type="InParanoid" id="A0A1I4C4A2"/>
<dbReference type="AlphaFoldDB" id="A0A1I4C4A2"/>
<organism evidence="2 3">
    <name type="scientific">Geodermatophilus ruber</name>
    <dbReference type="NCBI Taxonomy" id="504800"/>
    <lineage>
        <taxon>Bacteria</taxon>
        <taxon>Bacillati</taxon>
        <taxon>Actinomycetota</taxon>
        <taxon>Actinomycetes</taxon>
        <taxon>Geodermatophilales</taxon>
        <taxon>Geodermatophilaceae</taxon>
        <taxon>Geodermatophilus</taxon>
    </lineage>
</organism>
<dbReference type="RefSeq" id="WP_091322501.1">
    <property type="nucleotide sequence ID" value="NZ_FOSW01000003.1"/>
</dbReference>
<evidence type="ECO:0000256" key="1">
    <source>
        <dbReference type="SAM" id="MobiDB-lite"/>
    </source>
</evidence>
<name>A0A1I4C4A2_9ACTN</name>
<proteinExistence type="predicted"/>
<sequence length="77" mass="7723">MFAATPASVGTRCVHDGGAAGSSGSGDRPPRPTAGALIADLRAALAGRLVVCVTHDDLEQPGDTVVRLDREAARLAG</sequence>
<evidence type="ECO:0008006" key="4">
    <source>
        <dbReference type="Google" id="ProtNLM"/>
    </source>
</evidence>
<gene>
    <name evidence="2" type="ORF">SAMN04488085_103303</name>
</gene>
<keyword evidence="3" id="KW-1185">Reference proteome</keyword>
<evidence type="ECO:0000313" key="3">
    <source>
        <dbReference type="Proteomes" id="UP000199152"/>
    </source>
</evidence>
<reference evidence="2 3" key="1">
    <citation type="submission" date="2016-10" db="EMBL/GenBank/DDBJ databases">
        <authorList>
            <person name="de Groot N.N."/>
        </authorList>
    </citation>
    <scope>NUCLEOTIDE SEQUENCE [LARGE SCALE GENOMIC DNA]</scope>
    <source>
        <strain evidence="2 3">DSM 45317</strain>
    </source>
</reference>
<protein>
    <recommendedName>
        <fullName evidence="4">ABC transport system ATP-binding protein</fullName>
    </recommendedName>
</protein>
<dbReference type="Proteomes" id="UP000199152">
    <property type="component" value="Unassembled WGS sequence"/>
</dbReference>